<name>A0A1B6I0Z6_9HEMI</name>
<dbReference type="PRINTS" id="PR00081">
    <property type="entry name" value="GDHRDH"/>
</dbReference>
<dbReference type="AlphaFoldDB" id="A0A1B6I0Z6"/>
<dbReference type="InterPro" id="IPR002347">
    <property type="entry name" value="SDR_fam"/>
</dbReference>
<evidence type="ECO:0000256" key="2">
    <source>
        <dbReference type="SAM" id="Phobius"/>
    </source>
</evidence>
<dbReference type="EMBL" id="GECU01027107">
    <property type="protein sequence ID" value="JAS80599.1"/>
    <property type="molecule type" value="Transcribed_RNA"/>
</dbReference>
<accession>A0A1B6I0Z6</accession>
<evidence type="ECO:0000313" key="4">
    <source>
        <dbReference type="EMBL" id="JAS94924.1"/>
    </source>
</evidence>
<keyword evidence="2" id="KW-0472">Membrane</keyword>
<reference evidence="3" key="1">
    <citation type="submission" date="2015-11" db="EMBL/GenBank/DDBJ databases">
        <title>De novo transcriptome assembly of four potential Pierce s Disease insect vectors from Arizona vineyards.</title>
        <authorList>
            <person name="Tassone E.E."/>
        </authorList>
    </citation>
    <scope>NUCLEOTIDE SEQUENCE</scope>
</reference>
<organism evidence="3">
    <name type="scientific">Homalodisca liturata</name>
    <dbReference type="NCBI Taxonomy" id="320908"/>
    <lineage>
        <taxon>Eukaryota</taxon>
        <taxon>Metazoa</taxon>
        <taxon>Ecdysozoa</taxon>
        <taxon>Arthropoda</taxon>
        <taxon>Hexapoda</taxon>
        <taxon>Insecta</taxon>
        <taxon>Pterygota</taxon>
        <taxon>Neoptera</taxon>
        <taxon>Paraneoptera</taxon>
        <taxon>Hemiptera</taxon>
        <taxon>Auchenorrhyncha</taxon>
        <taxon>Membracoidea</taxon>
        <taxon>Cicadellidae</taxon>
        <taxon>Cicadellinae</taxon>
        <taxon>Proconiini</taxon>
        <taxon>Homalodisca</taxon>
    </lineage>
</organism>
<protein>
    <recommendedName>
        <fullName evidence="5">Retinol dehydrogenase 14</fullName>
    </recommendedName>
</protein>
<dbReference type="Pfam" id="PF00106">
    <property type="entry name" value="adh_short"/>
    <property type="match status" value="2"/>
</dbReference>
<evidence type="ECO:0008006" key="5">
    <source>
        <dbReference type="Google" id="ProtNLM"/>
    </source>
</evidence>
<evidence type="ECO:0000256" key="1">
    <source>
        <dbReference type="ARBA" id="ARBA00023002"/>
    </source>
</evidence>
<dbReference type="PANTHER" id="PTHR43157:SF66">
    <property type="entry name" value="WW DOMAIN-CONTAINING OXIDOREDUCTASE-LIKE PROTEIN"/>
    <property type="match status" value="1"/>
</dbReference>
<dbReference type="CDD" id="cd05327">
    <property type="entry name" value="retinol-DH_like_SDR_c_like"/>
    <property type="match status" value="1"/>
</dbReference>
<keyword evidence="2" id="KW-1133">Transmembrane helix</keyword>
<dbReference type="InterPro" id="IPR036291">
    <property type="entry name" value="NAD(P)-bd_dom_sf"/>
</dbReference>
<keyword evidence="1" id="KW-0560">Oxidoreductase</keyword>
<proteinExistence type="predicted"/>
<dbReference type="EMBL" id="GECU01012782">
    <property type="protein sequence ID" value="JAS94924.1"/>
    <property type="molecule type" value="Transcribed_RNA"/>
</dbReference>
<keyword evidence="2" id="KW-0812">Transmembrane</keyword>
<gene>
    <name evidence="4" type="ORF">g.23264</name>
    <name evidence="3" type="ORF">g.23265</name>
</gene>
<sequence>MDVWRAVCEHYVVSGMVVCWCVVWLYNLATRGVCKSKARMEGKTVIITGADSGIGKATAFDLAGRGARVIMAGINVDQAYYVRKQIIEKTLNNNIIVKSIDLSDMLSVRQFAEDINRTEPRLDVLIHNAGVLFPGKLTTDQGLDMTFATNHFGPFLLTHLLLDLLKRTGRSRIVLVASSMHIAGKLDLSNPNPKKDASTSRLLFSWNMYCSSKLACILCARELARRLEGSEVTVNCLHPGLVCTSIVWNPCANVVGERLYSFFLPFLKTTRQGAQTTIHLAVSEEVEGVTGKYFSNCKERTPATLTGDVEFAEKYWRLCEDIVGLDHSITRNVCPS</sequence>
<dbReference type="SUPFAM" id="SSF51735">
    <property type="entry name" value="NAD(P)-binding Rossmann-fold domains"/>
    <property type="match status" value="1"/>
</dbReference>
<dbReference type="PANTHER" id="PTHR43157">
    <property type="entry name" value="PHOSPHATIDYLINOSITOL-GLYCAN BIOSYNTHESIS CLASS F PROTEIN-RELATED"/>
    <property type="match status" value="1"/>
</dbReference>
<feature type="transmembrane region" description="Helical" evidence="2">
    <location>
        <begin position="12"/>
        <end position="29"/>
    </location>
</feature>
<dbReference type="GO" id="GO:0016491">
    <property type="term" value="F:oxidoreductase activity"/>
    <property type="evidence" value="ECO:0007669"/>
    <property type="project" value="UniProtKB-KW"/>
</dbReference>
<dbReference type="Gene3D" id="3.40.50.720">
    <property type="entry name" value="NAD(P)-binding Rossmann-like Domain"/>
    <property type="match status" value="1"/>
</dbReference>
<evidence type="ECO:0000313" key="3">
    <source>
        <dbReference type="EMBL" id="JAS80599.1"/>
    </source>
</evidence>